<sequence length="166" mass="18749">MDLDDCTVTIPREEDAADEPASVEVWPLIEAALDKIDADPSTRDAAEAAIEHGDGSVVLANYLNSEAKRVHEMDYRFKVPLVVWAAEQARADDTATSIYDPDEGCVYFETEVSQFSFHVYKDWTVDWPAVADEVQAGYEWSGEDNQTWALDWLMDFLDVPTDDYMV</sequence>
<evidence type="ECO:0000313" key="3">
    <source>
        <dbReference type="EMBL" id="MCS4036656.1"/>
    </source>
</evidence>
<proteinExistence type="predicted"/>
<protein>
    <submittedName>
        <fullName evidence="1">Uncharacterized protein</fullName>
    </submittedName>
</protein>
<dbReference type="AlphaFoldDB" id="A0A840EF24"/>
<evidence type="ECO:0000313" key="2">
    <source>
        <dbReference type="EMBL" id="MCS3866100.1"/>
    </source>
</evidence>
<organism evidence="1 6">
    <name type="scientific">Salinibacter ruber</name>
    <dbReference type="NCBI Taxonomy" id="146919"/>
    <lineage>
        <taxon>Bacteria</taxon>
        <taxon>Pseudomonadati</taxon>
        <taxon>Rhodothermota</taxon>
        <taxon>Rhodothermia</taxon>
        <taxon>Rhodothermales</taxon>
        <taxon>Salinibacteraceae</taxon>
        <taxon>Salinibacter</taxon>
    </lineage>
</organism>
<dbReference type="EMBL" id="JANUBF010000009">
    <property type="protein sequence ID" value="MCS4036656.1"/>
    <property type="molecule type" value="Genomic_DNA"/>
</dbReference>
<evidence type="ECO:0000313" key="1">
    <source>
        <dbReference type="EMBL" id="MCS3676492.1"/>
    </source>
</evidence>
<dbReference type="Proteomes" id="UP001155027">
    <property type="component" value="Unassembled WGS sequence"/>
</dbReference>
<gene>
    <name evidence="4" type="ORF">GGP45_002887</name>
    <name evidence="1" type="ORF">GGP71_000388</name>
    <name evidence="2" type="ORF">GGP82_002669</name>
    <name evidence="5" type="ORF">GGP99_002540</name>
    <name evidence="3" type="ORF">GGQ01_001719</name>
</gene>
<evidence type="ECO:0000313" key="6">
    <source>
        <dbReference type="Proteomes" id="UP001155027"/>
    </source>
</evidence>
<evidence type="ECO:0000313" key="4">
    <source>
        <dbReference type="EMBL" id="MCS4122526.1"/>
    </source>
</evidence>
<dbReference type="GeneID" id="83728829"/>
<dbReference type="Proteomes" id="UP001155034">
    <property type="component" value="Unassembled WGS sequence"/>
</dbReference>
<dbReference type="EMBL" id="JANTYZ010000008">
    <property type="protein sequence ID" value="MCS3866100.1"/>
    <property type="molecule type" value="Genomic_DNA"/>
</dbReference>
<dbReference type="Proteomes" id="UP001155144">
    <property type="component" value="Unassembled WGS sequence"/>
</dbReference>
<dbReference type="EMBL" id="JANTZM010000013">
    <property type="protein sequence ID" value="MCS4158563.1"/>
    <property type="molecule type" value="Genomic_DNA"/>
</dbReference>
<accession>A0A840EF24</accession>
<dbReference type="EMBL" id="JANUBL010000006">
    <property type="protein sequence ID" value="MCS4122526.1"/>
    <property type="molecule type" value="Genomic_DNA"/>
</dbReference>
<dbReference type="Proteomes" id="UP001155110">
    <property type="component" value="Unassembled WGS sequence"/>
</dbReference>
<name>A0A840EF24_9BACT</name>
<comment type="caution">
    <text evidence="1">The sequence shown here is derived from an EMBL/GenBank/DDBJ whole genome shotgun (WGS) entry which is preliminary data.</text>
</comment>
<dbReference type="EMBL" id="JANUAU010000001">
    <property type="protein sequence ID" value="MCS3676492.1"/>
    <property type="molecule type" value="Genomic_DNA"/>
</dbReference>
<dbReference type="Proteomes" id="UP001155040">
    <property type="component" value="Unassembled WGS sequence"/>
</dbReference>
<dbReference type="RefSeq" id="WP_011404627.1">
    <property type="nucleotide sequence ID" value="NZ_CALTRV010000007.1"/>
</dbReference>
<reference evidence="1" key="1">
    <citation type="submission" date="2022-08" db="EMBL/GenBank/DDBJ databases">
        <title>Genomic Encyclopedia of Type Strains, Phase V (KMG-V): Genome sequencing to study the core and pangenomes of soil and plant-associated prokaryotes.</title>
        <authorList>
            <person name="Whitman W."/>
        </authorList>
    </citation>
    <scope>NUCLEOTIDE SEQUENCE</scope>
    <source>
        <strain evidence="1">0</strain>
        <strain evidence="2">SP2016B</strain>
        <strain evidence="5">SP3002</strain>
        <strain evidence="3">SP3012</strain>
        <strain evidence="4">SP3026</strain>
    </source>
</reference>
<evidence type="ECO:0000313" key="5">
    <source>
        <dbReference type="EMBL" id="MCS4158563.1"/>
    </source>
</evidence>